<dbReference type="InterPro" id="IPR001466">
    <property type="entry name" value="Beta-lactam-related"/>
</dbReference>
<dbReference type="Gene3D" id="3.40.710.10">
    <property type="entry name" value="DD-peptidase/beta-lactamase superfamily"/>
    <property type="match status" value="1"/>
</dbReference>
<dbReference type="AlphaFoldDB" id="A0A1K1LVH0"/>
<dbReference type="Pfam" id="PF11954">
    <property type="entry name" value="DUF3471"/>
    <property type="match status" value="1"/>
</dbReference>
<evidence type="ECO:0000313" key="4">
    <source>
        <dbReference type="EMBL" id="SFW14868.1"/>
    </source>
</evidence>
<feature type="domain" description="Beta-lactamase-related" evidence="2">
    <location>
        <begin position="28"/>
        <end position="335"/>
    </location>
</feature>
<sequence length="443" mass="49823">MRHLPALVLLVLTGQWCFAQIPEPVKTEIKTRVDNGVYPSVVLGLWENGKAMYFTYGFKNTERREKADKNTLYETGSVTKTYTTLLLAKYVSEGKLSLDFPADTLLPDTIKLRDKKGTPITLKHLATHTSGMPRLPGNMNPPAAENPYKTYDRKALFSFLKHYEPTYIGTRFFYSNLGMGLLGELLAYHEKTAYGTLLKKNVLAPLNLEHTYVHIPVEQEMYRATGYRNTTAVSPWDFKALAGAGAVKANIGDLLHYGVSYLAPENPLKKAAALSLKTHYTDRFSKKHGLAWNYEGSIAFHDGATGGFRSFLAINPEKKRVVAIMTNSGINPVDDLAMYLASPESRQFFITPAVKEISTEKLRAYTGHFENNGAGLDMEIATRNNQLYARIKGQSEFPLYYTGKHQFFYKNILAVLQFETDEYDTVVGVLLRQNGQEILLIKD</sequence>
<name>A0A1K1LVH0_9FLAO</name>
<protein>
    <submittedName>
        <fullName evidence="4">CubicO group peptidase, beta-lactamase class C family</fullName>
    </submittedName>
</protein>
<dbReference type="EMBL" id="FPJE01000001">
    <property type="protein sequence ID" value="SFW14868.1"/>
    <property type="molecule type" value="Genomic_DNA"/>
</dbReference>
<organism evidence="4 5">
    <name type="scientific">Sinomicrobium oceani</name>
    <dbReference type="NCBI Taxonomy" id="1150368"/>
    <lineage>
        <taxon>Bacteria</taxon>
        <taxon>Pseudomonadati</taxon>
        <taxon>Bacteroidota</taxon>
        <taxon>Flavobacteriia</taxon>
        <taxon>Flavobacteriales</taxon>
        <taxon>Flavobacteriaceae</taxon>
        <taxon>Sinomicrobium</taxon>
    </lineage>
</organism>
<dbReference type="PANTHER" id="PTHR46825:SF8">
    <property type="entry name" value="BETA-LACTAMASE-RELATED"/>
    <property type="match status" value="1"/>
</dbReference>
<evidence type="ECO:0000256" key="1">
    <source>
        <dbReference type="SAM" id="SignalP"/>
    </source>
</evidence>
<feature type="chain" id="PRO_5012520960" evidence="1">
    <location>
        <begin position="20"/>
        <end position="443"/>
    </location>
</feature>
<dbReference type="PANTHER" id="PTHR46825">
    <property type="entry name" value="D-ALANYL-D-ALANINE-CARBOXYPEPTIDASE/ENDOPEPTIDASE AMPH"/>
    <property type="match status" value="1"/>
</dbReference>
<evidence type="ECO:0000259" key="2">
    <source>
        <dbReference type="Pfam" id="PF00144"/>
    </source>
</evidence>
<dbReference type="Proteomes" id="UP000182248">
    <property type="component" value="Unassembled WGS sequence"/>
</dbReference>
<dbReference type="Pfam" id="PF00144">
    <property type="entry name" value="Beta-lactamase"/>
    <property type="match status" value="1"/>
</dbReference>
<accession>A0A1K1LVH0</accession>
<dbReference type="InterPro" id="IPR012338">
    <property type="entry name" value="Beta-lactam/transpept-like"/>
</dbReference>
<keyword evidence="5" id="KW-1185">Reference proteome</keyword>
<reference evidence="4 5" key="1">
    <citation type="submission" date="2016-11" db="EMBL/GenBank/DDBJ databases">
        <authorList>
            <person name="Jaros S."/>
            <person name="Januszkiewicz K."/>
            <person name="Wedrychowicz H."/>
        </authorList>
    </citation>
    <scope>NUCLEOTIDE SEQUENCE [LARGE SCALE GENOMIC DNA]</scope>
    <source>
        <strain evidence="4 5">CGMCC 1.12145</strain>
    </source>
</reference>
<evidence type="ECO:0000259" key="3">
    <source>
        <dbReference type="Pfam" id="PF11954"/>
    </source>
</evidence>
<keyword evidence="1" id="KW-0732">Signal</keyword>
<dbReference type="STRING" id="1150368.SAMN02927921_00278"/>
<evidence type="ECO:0000313" key="5">
    <source>
        <dbReference type="Proteomes" id="UP000182248"/>
    </source>
</evidence>
<gene>
    <name evidence="4" type="ORF">SAMN02927921_00278</name>
</gene>
<dbReference type="SUPFAM" id="SSF56601">
    <property type="entry name" value="beta-lactamase/transpeptidase-like"/>
    <property type="match status" value="1"/>
</dbReference>
<feature type="domain" description="Peptidase S12 Pab87-related C-terminal" evidence="3">
    <location>
        <begin position="352"/>
        <end position="432"/>
    </location>
</feature>
<feature type="signal peptide" evidence="1">
    <location>
        <begin position="1"/>
        <end position="19"/>
    </location>
</feature>
<dbReference type="InterPro" id="IPR050491">
    <property type="entry name" value="AmpC-like"/>
</dbReference>
<proteinExistence type="predicted"/>
<dbReference type="InterPro" id="IPR021860">
    <property type="entry name" value="Peptidase_S12_Pab87-rel_C"/>
</dbReference>